<organism evidence="2 3">
    <name type="scientific">Agreia pratensis</name>
    <dbReference type="NCBI Taxonomy" id="150121"/>
    <lineage>
        <taxon>Bacteria</taxon>
        <taxon>Bacillati</taxon>
        <taxon>Actinomycetota</taxon>
        <taxon>Actinomycetes</taxon>
        <taxon>Micrococcales</taxon>
        <taxon>Microbacteriaceae</taxon>
        <taxon>Agreia</taxon>
    </lineage>
</organism>
<evidence type="ECO:0000259" key="1">
    <source>
        <dbReference type="Pfam" id="PF06283"/>
    </source>
</evidence>
<dbReference type="InterPro" id="IPR029062">
    <property type="entry name" value="Class_I_gatase-like"/>
</dbReference>
<evidence type="ECO:0000313" key="2">
    <source>
        <dbReference type="EMBL" id="SMG14096.1"/>
    </source>
</evidence>
<evidence type="ECO:0000313" key="3">
    <source>
        <dbReference type="Proteomes" id="UP000193244"/>
    </source>
</evidence>
<dbReference type="AlphaFoldDB" id="A0A1X7IHG3"/>
<dbReference type="RefSeq" id="WP_410371422.1">
    <property type="nucleotide sequence ID" value="NZ_FXAY01000001.1"/>
</dbReference>
<dbReference type="Proteomes" id="UP000193244">
    <property type="component" value="Unassembled WGS sequence"/>
</dbReference>
<dbReference type="SUPFAM" id="SSF52317">
    <property type="entry name" value="Class I glutamine amidotransferase-like"/>
    <property type="match status" value="1"/>
</dbReference>
<protein>
    <recommendedName>
        <fullName evidence="1">ThuA-like domain-containing protein</fullName>
    </recommendedName>
</protein>
<feature type="domain" description="ThuA-like" evidence="1">
    <location>
        <begin position="13"/>
        <end position="236"/>
    </location>
</feature>
<dbReference type="PANTHER" id="PTHR40469">
    <property type="entry name" value="SECRETED GLYCOSYL HYDROLASE"/>
    <property type="match status" value="1"/>
</dbReference>
<dbReference type="Pfam" id="PF06283">
    <property type="entry name" value="ThuA"/>
    <property type="match status" value="1"/>
</dbReference>
<proteinExistence type="predicted"/>
<dbReference type="Gene3D" id="3.40.50.880">
    <property type="match status" value="1"/>
</dbReference>
<accession>A0A1X7IHG3</accession>
<sequence length="238" mass="26422">MTDTQQTAPAKSALVVRGGWDGHQPVEATEMFLPFLTANGYEVRVEESPAVYADDSYLPTVDLIVQLNTMSSIEAAEFTGLRAAIEAGTGFAGWHGGIADSYRNNSDYLQMVGGQFASHPGKRPSERTGEQSDNYVPHMIEMTDAAATHPITRGISDFELVTEQYWVLHDDYNDVLATTTQAVREWDPWNRPITSPAIWTRNWGAGRIFVSTPGHRVEILQNPNVKTIIERGLLWASR</sequence>
<reference evidence="3" key="1">
    <citation type="submission" date="2017-04" db="EMBL/GenBank/DDBJ databases">
        <authorList>
            <person name="Varghese N."/>
            <person name="Submissions S."/>
        </authorList>
    </citation>
    <scope>NUCLEOTIDE SEQUENCE [LARGE SCALE GENOMIC DNA]</scope>
    <source>
        <strain evidence="3">VKM Ac-2510</strain>
    </source>
</reference>
<dbReference type="STRING" id="150121.SAMN06296010_0511"/>
<gene>
    <name evidence="2" type="ORF">SAMN06296010_0511</name>
</gene>
<dbReference type="PANTHER" id="PTHR40469:SF2">
    <property type="entry name" value="GALACTOSE-BINDING DOMAIN-LIKE SUPERFAMILY PROTEIN"/>
    <property type="match status" value="1"/>
</dbReference>
<name>A0A1X7IHG3_9MICO</name>
<keyword evidence="3" id="KW-1185">Reference proteome</keyword>
<dbReference type="InterPro" id="IPR029010">
    <property type="entry name" value="ThuA-like"/>
</dbReference>
<dbReference type="EMBL" id="FXAY01000001">
    <property type="protein sequence ID" value="SMG14096.1"/>
    <property type="molecule type" value="Genomic_DNA"/>
</dbReference>